<feature type="compositionally biased region" description="Low complexity" evidence="1">
    <location>
        <begin position="55"/>
        <end position="73"/>
    </location>
</feature>
<evidence type="ECO:0000256" key="2">
    <source>
        <dbReference type="SAM" id="SignalP"/>
    </source>
</evidence>
<sequence length="73" mass="7722">MKISLALFCIITLMMLVCCFTIEVSMARTKKCKPPLKLAPKKNKCLKVKPKKKPGATGSTPAAGAEATTAAPT</sequence>
<evidence type="ECO:0000313" key="3">
    <source>
        <dbReference type="EMBL" id="KMZ01141.1"/>
    </source>
</evidence>
<organism evidence="3">
    <name type="scientific">Drosophila simulans</name>
    <name type="common">Fruit fly</name>
    <dbReference type="NCBI Taxonomy" id="7240"/>
    <lineage>
        <taxon>Eukaryota</taxon>
        <taxon>Metazoa</taxon>
        <taxon>Ecdysozoa</taxon>
        <taxon>Arthropoda</taxon>
        <taxon>Hexapoda</taxon>
        <taxon>Insecta</taxon>
        <taxon>Pterygota</taxon>
        <taxon>Neoptera</taxon>
        <taxon>Endopterygota</taxon>
        <taxon>Diptera</taxon>
        <taxon>Brachycera</taxon>
        <taxon>Muscomorpha</taxon>
        <taxon>Ephydroidea</taxon>
        <taxon>Drosophilidae</taxon>
        <taxon>Drosophila</taxon>
        <taxon>Sophophora</taxon>
    </lineage>
</organism>
<reference evidence="3" key="1">
    <citation type="journal article" date="2013" name="Genome Res.">
        <title>A second-generation assembly of the Drosophila simulans genome provides new insights into patterns of lineage-specific divergence.</title>
        <authorList>
            <person name="Hu T.T."/>
            <person name="Eisen M.B."/>
            <person name="Thornton K.R."/>
            <person name="Andolfatto P."/>
        </authorList>
    </citation>
    <scope>NUCLEOTIDE SEQUENCE [LARGE SCALE GENOMIC DNA]</scope>
    <source>
        <strain evidence="3">W501</strain>
    </source>
</reference>
<reference evidence="3" key="3">
    <citation type="submission" date="2015-04" db="EMBL/GenBank/DDBJ databases">
        <authorList>
            <consortium name="FlyBase"/>
        </authorList>
    </citation>
    <scope>NUCLEOTIDE SEQUENCE</scope>
    <source>
        <strain evidence="3">W501</strain>
    </source>
</reference>
<dbReference type="KEGG" id="dsi:Dsimw501_GD28243"/>
<protein>
    <submittedName>
        <fullName evidence="3">Uncharacterized protein</fullName>
    </submittedName>
</protein>
<gene>
    <name evidence="3" type="primary">Dsim\GD28243</name>
    <name evidence="3" type="ORF">Dsimw501_GD28243</name>
</gene>
<proteinExistence type="predicted"/>
<reference evidence="3" key="2">
    <citation type="submission" date="2014-06" db="EMBL/GenBank/DDBJ databases">
        <authorList>
            <person name="Hu T."/>
            <person name="Eisen M.B."/>
            <person name="Thornton K.R."/>
            <person name="Andolfatto P."/>
        </authorList>
    </citation>
    <scope>NUCLEOTIDE SEQUENCE</scope>
    <source>
        <strain evidence="3">W501</strain>
    </source>
</reference>
<feature type="region of interest" description="Disordered" evidence="1">
    <location>
        <begin position="47"/>
        <end position="73"/>
    </location>
</feature>
<feature type="chain" id="PRO_5005324495" evidence="2">
    <location>
        <begin position="20"/>
        <end position="73"/>
    </location>
</feature>
<evidence type="ECO:0000256" key="1">
    <source>
        <dbReference type="SAM" id="MobiDB-lite"/>
    </source>
</evidence>
<accession>A0A0J9URD5</accession>
<dbReference type="Proteomes" id="UP000035880">
    <property type="component" value="Chromosome 3L"/>
</dbReference>
<dbReference type="AlphaFoldDB" id="A0A0J9URD5"/>
<feature type="signal peptide" evidence="2">
    <location>
        <begin position="1"/>
        <end position="19"/>
    </location>
</feature>
<dbReference type="Bgee" id="FBgn0269533">
    <property type="expression patterns" value="Expressed in male reproductive system and 2 other cell types or tissues"/>
</dbReference>
<dbReference type="EMBL" id="CM002912">
    <property type="protein sequence ID" value="KMZ01141.1"/>
    <property type="molecule type" value="Genomic_DNA"/>
</dbReference>
<name>A0A0J9URD5_DROSI</name>
<keyword evidence="2" id="KW-0732">Signal</keyword>